<sequence length="25" mass="2561">MSFWEQQVTGRTSGVWCAGTAGGSG</sequence>
<evidence type="ECO:0000313" key="2">
    <source>
        <dbReference type="EMBL" id="MPC88068.1"/>
    </source>
</evidence>
<evidence type="ECO:0000313" key="3">
    <source>
        <dbReference type="Proteomes" id="UP000324222"/>
    </source>
</evidence>
<name>A0A5B7J552_PORTR</name>
<organism evidence="2 3">
    <name type="scientific">Portunus trituberculatus</name>
    <name type="common">Swimming crab</name>
    <name type="synonym">Neptunus trituberculatus</name>
    <dbReference type="NCBI Taxonomy" id="210409"/>
    <lineage>
        <taxon>Eukaryota</taxon>
        <taxon>Metazoa</taxon>
        <taxon>Ecdysozoa</taxon>
        <taxon>Arthropoda</taxon>
        <taxon>Crustacea</taxon>
        <taxon>Multicrustacea</taxon>
        <taxon>Malacostraca</taxon>
        <taxon>Eumalacostraca</taxon>
        <taxon>Eucarida</taxon>
        <taxon>Decapoda</taxon>
        <taxon>Pleocyemata</taxon>
        <taxon>Brachyura</taxon>
        <taxon>Eubrachyura</taxon>
        <taxon>Portunoidea</taxon>
        <taxon>Portunidae</taxon>
        <taxon>Portuninae</taxon>
        <taxon>Portunus</taxon>
    </lineage>
</organism>
<dbReference type="EMBL" id="VSRR010076508">
    <property type="protein sequence ID" value="MPC88068.1"/>
    <property type="molecule type" value="Genomic_DNA"/>
</dbReference>
<keyword evidence="3" id="KW-1185">Reference proteome</keyword>
<dbReference type="AlphaFoldDB" id="A0A5B7J552"/>
<feature type="compositionally biased region" description="Polar residues" evidence="1">
    <location>
        <begin position="1"/>
        <end position="12"/>
    </location>
</feature>
<evidence type="ECO:0000256" key="1">
    <source>
        <dbReference type="SAM" id="MobiDB-lite"/>
    </source>
</evidence>
<feature type="region of interest" description="Disordered" evidence="1">
    <location>
        <begin position="1"/>
        <end position="25"/>
    </location>
</feature>
<reference evidence="2 3" key="1">
    <citation type="submission" date="2019-05" db="EMBL/GenBank/DDBJ databases">
        <title>Another draft genome of Portunus trituberculatus and its Hox gene families provides insights of decapod evolution.</title>
        <authorList>
            <person name="Jeong J.-H."/>
            <person name="Song I."/>
            <person name="Kim S."/>
            <person name="Choi T."/>
            <person name="Kim D."/>
            <person name="Ryu S."/>
            <person name="Kim W."/>
        </authorList>
    </citation>
    <scope>NUCLEOTIDE SEQUENCE [LARGE SCALE GENOMIC DNA]</scope>
    <source>
        <tissue evidence="2">Muscle</tissue>
    </source>
</reference>
<accession>A0A5B7J552</accession>
<protein>
    <submittedName>
        <fullName evidence="2">Uncharacterized protein</fullName>
    </submittedName>
</protein>
<proteinExistence type="predicted"/>
<gene>
    <name evidence="2" type="ORF">E2C01_082957</name>
</gene>
<dbReference type="Proteomes" id="UP000324222">
    <property type="component" value="Unassembled WGS sequence"/>
</dbReference>
<comment type="caution">
    <text evidence="2">The sequence shown here is derived from an EMBL/GenBank/DDBJ whole genome shotgun (WGS) entry which is preliminary data.</text>
</comment>